<dbReference type="Proteomes" id="UP001295684">
    <property type="component" value="Unassembled WGS sequence"/>
</dbReference>
<keyword evidence="2" id="KW-1185">Reference proteome</keyword>
<name>A0AAD1XRY4_EUPCR</name>
<proteinExistence type="predicted"/>
<organism evidence="1 2">
    <name type="scientific">Euplotes crassus</name>
    <dbReference type="NCBI Taxonomy" id="5936"/>
    <lineage>
        <taxon>Eukaryota</taxon>
        <taxon>Sar</taxon>
        <taxon>Alveolata</taxon>
        <taxon>Ciliophora</taxon>
        <taxon>Intramacronucleata</taxon>
        <taxon>Spirotrichea</taxon>
        <taxon>Hypotrichia</taxon>
        <taxon>Euplotida</taxon>
        <taxon>Euplotidae</taxon>
        <taxon>Moneuplotes</taxon>
    </lineage>
</organism>
<reference evidence="1" key="1">
    <citation type="submission" date="2023-07" db="EMBL/GenBank/DDBJ databases">
        <authorList>
            <consortium name="AG Swart"/>
            <person name="Singh M."/>
            <person name="Singh A."/>
            <person name="Seah K."/>
            <person name="Emmerich C."/>
        </authorList>
    </citation>
    <scope>NUCLEOTIDE SEQUENCE</scope>
    <source>
        <strain evidence="1">DP1</strain>
    </source>
</reference>
<evidence type="ECO:0000313" key="2">
    <source>
        <dbReference type="Proteomes" id="UP001295684"/>
    </source>
</evidence>
<gene>
    <name evidence="1" type="ORF">ECRASSUSDP1_LOCUS19090</name>
</gene>
<sequence length="59" mass="6490">MIQCAIKGSKIISAKNKADTSELLPQIFQDILQGLLMEICACQAKRGRIQLCQPLSSEL</sequence>
<comment type="caution">
    <text evidence="1">The sequence shown here is derived from an EMBL/GenBank/DDBJ whole genome shotgun (WGS) entry which is preliminary data.</text>
</comment>
<accession>A0AAD1XRY4</accession>
<dbReference type="EMBL" id="CAMPGE010019358">
    <property type="protein sequence ID" value="CAI2377702.1"/>
    <property type="molecule type" value="Genomic_DNA"/>
</dbReference>
<evidence type="ECO:0000313" key="1">
    <source>
        <dbReference type="EMBL" id="CAI2377702.1"/>
    </source>
</evidence>
<dbReference type="AlphaFoldDB" id="A0AAD1XRY4"/>
<protein>
    <submittedName>
        <fullName evidence="1">Uncharacterized protein</fullName>
    </submittedName>
</protein>